<gene>
    <name evidence="1" type="ORF">METZ01_LOCUS266843</name>
</gene>
<feature type="non-terminal residue" evidence="1">
    <location>
        <position position="1"/>
    </location>
</feature>
<proteinExistence type="predicted"/>
<reference evidence="1" key="1">
    <citation type="submission" date="2018-05" db="EMBL/GenBank/DDBJ databases">
        <authorList>
            <person name="Lanie J.A."/>
            <person name="Ng W.-L."/>
            <person name="Kazmierczak K.M."/>
            <person name="Andrzejewski T.M."/>
            <person name="Davidsen T.M."/>
            <person name="Wayne K.J."/>
            <person name="Tettelin H."/>
            <person name="Glass J.I."/>
            <person name="Rusch D."/>
            <person name="Podicherti R."/>
            <person name="Tsui H.-C.T."/>
            <person name="Winkler M.E."/>
        </authorList>
    </citation>
    <scope>NUCLEOTIDE SEQUENCE</scope>
</reference>
<evidence type="ECO:0000313" key="1">
    <source>
        <dbReference type="EMBL" id="SVC13989.1"/>
    </source>
</evidence>
<dbReference type="EMBL" id="UINC01075623">
    <property type="protein sequence ID" value="SVC13989.1"/>
    <property type="molecule type" value="Genomic_DNA"/>
</dbReference>
<protein>
    <submittedName>
        <fullName evidence="1">Uncharacterized protein</fullName>
    </submittedName>
</protein>
<feature type="non-terminal residue" evidence="1">
    <location>
        <position position="435"/>
    </location>
</feature>
<sequence length="435" mass="49843">PSSTNVRVRIRDRIMNFDAAYNFAIKNVHFFAGSVRTGGSSYWTIEDSKFSFSSDMLARKGNSSTDGSNITFRNTIFEFINEQYPWAAYRTMYPTFENVLFRYNDWFADSARYLSVDRNYRGTRMHPKFKRGDSIFRFVTIENSYTAGIFPSYGSLIEYTRLENLYDGCDCSSIQRNGAGSLYSTTRYTWMINAPGLNGLRFDSSCGGDNGDIYNVVSIGQRRGFRLKGDYHDVYHVTAYDNERQDISLPEYKFCGLDHESDDHRGNWNSNLYNSIADGSMECTTRLCRPLKGGQVEIEGETLTWMHFYNLERAGIWFGRSMSVNKWGTPNWSPPWATPKFEMQAPWIRFRGLPESKLIEKFGANPWNVPAQDYDFRPKKGSYLIDSGVVIPGVNNGEDVDNSIVKAKPGYGNLENKDLNEEDCTLFNHPNLYSG</sequence>
<dbReference type="SUPFAM" id="SSF51126">
    <property type="entry name" value="Pectin lyase-like"/>
    <property type="match status" value="1"/>
</dbReference>
<dbReference type="InterPro" id="IPR011050">
    <property type="entry name" value="Pectin_lyase_fold/virulence"/>
</dbReference>
<name>A0A382JQH2_9ZZZZ</name>
<organism evidence="1">
    <name type="scientific">marine metagenome</name>
    <dbReference type="NCBI Taxonomy" id="408172"/>
    <lineage>
        <taxon>unclassified sequences</taxon>
        <taxon>metagenomes</taxon>
        <taxon>ecological metagenomes</taxon>
    </lineage>
</organism>
<accession>A0A382JQH2</accession>
<dbReference type="AlphaFoldDB" id="A0A382JQH2"/>